<dbReference type="InterPro" id="IPR036583">
    <property type="entry name" value="23S_rRNA_IVS_sf"/>
</dbReference>
<dbReference type="EMBL" id="MNUY01000082">
    <property type="protein sequence ID" value="OIO12718.1"/>
    <property type="molecule type" value="Genomic_DNA"/>
</dbReference>
<comment type="caution">
    <text evidence="1">The sequence shown here is derived from an EMBL/GenBank/DDBJ whole genome shotgun (WGS) entry which is preliminary data.</text>
</comment>
<dbReference type="AlphaFoldDB" id="A0A1J4TQE7"/>
<protein>
    <recommendedName>
        <fullName evidence="3">Four helix bundle protein</fullName>
    </recommendedName>
</protein>
<dbReference type="Proteomes" id="UP000183120">
    <property type="component" value="Unassembled WGS sequence"/>
</dbReference>
<dbReference type="STRING" id="1805209.AUJ73_05175"/>
<evidence type="ECO:0000313" key="1">
    <source>
        <dbReference type="EMBL" id="OIO12718.1"/>
    </source>
</evidence>
<name>A0A1J4TQE7_9BACT</name>
<organism evidence="1 2">
    <name type="scientific">Candidatus Gottesmanbacteria bacterium CG1_02_37_22</name>
    <dbReference type="NCBI Taxonomy" id="1805209"/>
    <lineage>
        <taxon>Bacteria</taxon>
        <taxon>Candidatus Gottesmaniibacteriota</taxon>
    </lineage>
</organism>
<dbReference type="NCBIfam" id="TIGR02436">
    <property type="entry name" value="four helix bundle protein"/>
    <property type="match status" value="1"/>
</dbReference>
<dbReference type="PANTHER" id="PTHR38471:SF2">
    <property type="entry name" value="FOUR HELIX BUNDLE PROTEIN"/>
    <property type="match status" value="1"/>
</dbReference>
<dbReference type="SUPFAM" id="SSF158446">
    <property type="entry name" value="IVS-encoded protein-like"/>
    <property type="match status" value="1"/>
</dbReference>
<sequence>MQNHNLKFKSDLKERCFHFSLNIIALEDILPQKRSTRIIMDQLIRSATSIGANLVEARASSSRREFKKFYEISLKSANETIYWLQLLQETKLTDGNLTISLLKEVQEIANMFGAGVIRLKSRN</sequence>
<dbReference type="Gene3D" id="1.20.1440.60">
    <property type="entry name" value="23S rRNA-intervening sequence"/>
    <property type="match status" value="1"/>
</dbReference>
<evidence type="ECO:0008006" key="3">
    <source>
        <dbReference type="Google" id="ProtNLM"/>
    </source>
</evidence>
<proteinExistence type="predicted"/>
<dbReference type="PANTHER" id="PTHR38471">
    <property type="entry name" value="FOUR HELIX BUNDLE PROTEIN"/>
    <property type="match status" value="1"/>
</dbReference>
<accession>A0A1J4TQE7</accession>
<dbReference type="Pfam" id="PF05635">
    <property type="entry name" value="23S_rRNA_IVP"/>
    <property type="match status" value="1"/>
</dbReference>
<reference evidence="1 2" key="1">
    <citation type="journal article" date="2016" name="Environ. Microbiol.">
        <title>Genomic resolution of a cold subsurface aquifer community provides metabolic insights for novel microbes adapted to high CO concentrations.</title>
        <authorList>
            <person name="Probst A.J."/>
            <person name="Castelle C.J."/>
            <person name="Singh A."/>
            <person name="Brown C.T."/>
            <person name="Anantharaman K."/>
            <person name="Sharon I."/>
            <person name="Hug L.A."/>
            <person name="Burstein D."/>
            <person name="Emerson J.B."/>
            <person name="Thomas B.C."/>
            <person name="Banfield J.F."/>
        </authorList>
    </citation>
    <scope>NUCLEOTIDE SEQUENCE [LARGE SCALE GENOMIC DNA]</scope>
    <source>
        <strain evidence="1">CG1_02_37_22</strain>
    </source>
</reference>
<dbReference type="PIRSF" id="PIRSF035652">
    <property type="entry name" value="CHP02436"/>
    <property type="match status" value="1"/>
</dbReference>
<evidence type="ECO:0000313" key="2">
    <source>
        <dbReference type="Proteomes" id="UP000183120"/>
    </source>
</evidence>
<dbReference type="InterPro" id="IPR012657">
    <property type="entry name" value="23S_rRNA-intervening_sequence"/>
</dbReference>
<gene>
    <name evidence="1" type="ORF">AUJ73_05175</name>
</gene>